<keyword evidence="2" id="KW-1185">Reference proteome</keyword>
<reference evidence="1 2" key="1">
    <citation type="journal article" date="2023" name="Mol. Biol. Evol.">
        <title>Genomics of Secondarily Temperate Adaptation in the Only Non-Antarctic Icefish.</title>
        <authorList>
            <person name="Rivera-Colon A.G."/>
            <person name="Rayamajhi N."/>
            <person name="Minhas B.F."/>
            <person name="Madrigal G."/>
            <person name="Bilyk K.T."/>
            <person name="Yoon V."/>
            <person name="Hune M."/>
            <person name="Gregory S."/>
            <person name="Cheng C.H.C."/>
            <person name="Catchen J.M."/>
        </authorList>
    </citation>
    <scope>NUCLEOTIDE SEQUENCE [LARGE SCALE GENOMIC DNA]</scope>
    <source>
        <strain evidence="1">JC2023a</strain>
    </source>
</reference>
<evidence type="ECO:0000313" key="2">
    <source>
        <dbReference type="Proteomes" id="UP001335648"/>
    </source>
</evidence>
<evidence type="ECO:0000313" key="1">
    <source>
        <dbReference type="EMBL" id="KAK5876343.1"/>
    </source>
</evidence>
<dbReference type="EMBL" id="JAULUE010002067">
    <property type="protein sequence ID" value="KAK5876343.1"/>
    <property type="molecule type" value="Genomic_DNA"/>
</dbReference>
<comment type="caution">
    <text evidence="1">The sequence shown here is derived from an EMBL/GenBank/DDBJ whole genome shotgun (WGS) entry which is preliminary data.</text>
</comment>
<organism evidence="1 2">
    <name type="scientific">Champsocephalus esox</name>
    <name type="common">pike icefish</name>
    <dbReference type="NCBI Taxonomy" id="159716"/>
    <lineage>
        <taxon>Eukaryota</taxon>
        <taxon>Metazoa</taxon>
        <taxon>Chordata</taxon>
        <taxon>Craniata</taxon>
        <taxon>Vertebrata</taxon>
        <taxon>Euteleostomi</taxon>
        <taxon>Actinopterygii</taxon>
        <taxon>Neopterygii</taxon>
        <taxon>Teleostei</taxon>
        <taxon>Neoteleostei</taxon>
        <taxon>Acanthomorphata</taxon>
        <taxon>Eupercaria</taxon>
        <taxon>Perciformes</taxon>
        <taxon>Notothenioidei</taxon>
        <taxon>Channichthyidae</taxon>
        <taxon>Champsocephalus</taxon>
    </lineage>
</organism>
<dbReference type="Proteomes" id="UP001335648">
    <property type="component" value="Unassembled WGS sequence"/>
</dbReference>
<name>A0AAN8B0V4_9TELE</name>
<gene>
    <name evidence="1" type="ORF">CesoFtcFv8_025709</name>
</gene>
<protein>
    <submittedName>
        <fullName evidence="1">Uncharacterized protein</fullName>
    </submittedName>
</protein>
<proteinExistence type="predicted"/>
<dbReference type="AlphaFoldDB" id="A0AAN8B0V4"/>
<accession>A0AAN8B0V4</accession>
<sequence length="100" mass="10052">MPAPAVPTPGAAVLRAVVPALAVPSVAVPVPVLPEAVVPGGFVFGPMMAGKAAVSVGVKPLFAGFNMKTVVEAEAQVRAGCKEGVMECSEQELQVVSGKR</sequence>